<evidence type="ECO:0000313" key="17">
    <source>
        <dbReference type="Proteomes" id="UP000249390"/>
    </source>
</evidence>
<dbReference type="Gene3D" id="3.30.40.100">
    <property type="match status" value="1"/>
</dbReference>
<evidence type="ECO:0000313" key="16">
    <source>
        <dbReference type="EMBL" id="RAL46441.1"/>
    </source>
</evidence>
<evidence type="ECO:0000256" key="6">
    <source>
        <dbReference type="ARBA" id="ARBA00022763"/>
    </source>
</evidence>
<dbReference type="GO" id="GO:0031047">
    <property type="term" value="P:regulatory ncRNA-mediated gene silencing"/>
    <property type="evidence" value="ECO:0007669"/>
    <property type="project" value="UniProtKB-KW"/>
</dbReference>
<evidence type="ECO:0000256" key="3">
    <source>
        <dbReference type="ARBA" id="ARBA00022722"/>
    </source>
</evidence>
<comment type="caution">
    <text evidence="16">The sequence shown here is derived from an EMBL/GenBank/DDBJ whole genome shotgun (WGS) entry which is preliminary data.</text>
</comment>
<keyword evidence="12" id="KW-0234">DNA repair</keyword>
<dbReference type="PANTHER" id="PTHR23336:SF11">
    <property type="entry name" value="OS06G0622000 PROTEIN"/>
    <property type="match status" value="1"/>
</dbReference>
<dbReference type="Proteomes" id="UP000249390">
    <property type="component" value="Unassembled WGS sequence"/>
</dbReference>
<proteinExistence type="inferred from homology"/>
<keyword evidence="3" id="KW-0540">Nuclease</keyword>
<dbReference type="GO" id="GO:0006325">
    <property type="term" value="P:chromatin organization"/>
    <property type="evidence" value="ECO:0007669"/>
    <property type="project" value="UniProtKB-KW"/>
</dbReference>
<evidence type="ECO:0000256" key="11">
    <source>
        <dbReference type="ARBA" id="ARBA00023158"/>
    </source>
</evidence>
<dbReference type="GO" id="GO:0005634">
    <property type="term" value="C:nucleus"/>
    <property type="evidence" value="ECO:0007669"/>
    <property type="project" value="UniProtKB-SubCell"/>
</dbReference>
<evidence type="ECO:0000256" key="9">
    <source>
        <dbReference type="ARBA" id="ARBA00022853"/>
    </source>
</evidence>
<evidence type="ECO:0000256" key="12">
    <source>
        <dbReference type="ARBA" id="ARBA00023204"/>
    </source>
</evidence>
<evidence type="ECO:0000256" key="5">
    <source>
        <dbReference type="ARBA" id="ARBA00022759"/>
    </source>
</evidence>
<keyword evidence="10" id="KW-0175">Coiled coil</keyword>
<keyword evidence="17" id="KW-1185">Reference proteome</keyword>
<keyword evidence="5" id="KW-0255">Endonuclease</keyword>
<reference evidence="16 17" key="1">
    <citation type="submission" date="2018-06" db="EMBL/GenBank/DDBJ databases">
        <title>The Genome of Cuscuta australis (Dodder) Provides Insight into the Evolution of Plant Parasitism.</title>
        <authorList>
            <person name="Liu H."/>
        </authorList>
    </citation>
    <scope>NUCLEOTIDE SEQUENCE [LARGE SCALE GENOMIC DNA]</scope>
    <source>
        <strain evidence="17">cv. Yunnan</strain>
        <tissue evidence="16">Vines</tissue>
    </source>
</reference>
<name>A0A328DQA6_9ASTE</name>
<evidence type="ECO:0000256" key="4">
    <source>
        <dbReference type="ARBA" id="ARBA00022723"/>
    </source>
</evidence>
<comment type="subcellular location">
    <subcellularLocation>
        <location evidence="1">Nucleus</location>
    </subcellularLocation>
</comment>
<dbReference type="PROSITE" id="PS51050">
    <property type="entry name" value="ZF_CW"/>
    <property type="match status" value="1"/>
</dbReference>
<gene>
    <name evidence="16" type="ORF">DM860_004720</name>
</gene>
<evidence type="ECO:0000256" key="1">
    <source>
        <dbReference type="ARBA" id="ARBA00004123"/>
    </source>
</evidence>
<keyword evidence="7" id="KW-0863">Zinc-finger</keyword>
<dbReference type="InterPro" id="IPR011124">
    <property type="entry name" value="Znf_CW"/>
</dbReference>
<dbReference type="GO" id="GO:0006281">
    <property type="term" value="P:DNA repair"/>
    <property type="evidence" value="ECO:0007669"/>
    <property type="project" value="UniProtKB-KW"/>
</dbReference>
<feature type="region of interest" description="Disordered" evidence="14">
    <location>
        <begin position="687"/>
        <end position="743"/>
    </location>
</feature>
<feature type="domain" description="CW-type" evidence="15">
    <location>
        <begin position="631"/>
        <end position="681"/>
    </location>
</feature>
<keyword evidence="4" id="KW-0479">Metal-binding</keyword>
<sequence length="762" mass="86380">MLHALLAFVMGHIGIKEELANKAFVMGHIGIKEEFANKGEAVHYAMIMKDKRPICRTRCDKPPGNLHGTWNIMKIVRLSSVESLSRLRRFFLYPAPQNSHQQNEWGKFMSFLQANERVAVCKHGIYELYLFTSARCTDFTHGVVAYQVVENPIFLGSQMHNAVGEKIVNDHTPINTQKPGLEPAKSCTQSRHNSSGDAAISNFTAAEGSMTTSPEKKENMVSSGKNYALTDPSYLKTLGHTHSSWVFGAIAELVDNSRDAKATKFEISIGLIYLKSIEKEVPMLSVIDDGCGMSHQEILRMISFGHRQPREYNPDRIGRFGIGFKTGAMALGKDALVLTQTKNSRSIAFLSQSLNEGKDNLEIPIISYCKTGQLMELDAKVQDEILAKANLKTIKKFSPFDKYFIGEKTGLFNENGTGTQIYIWNLSKWGSNYNLDWDPGMSGGSSFHQGDILIHNKRIRTRPGQMTQMVPLDYSLKSYLQVIFFDPRMKMYVQGAQVQSCSLARSLNNTVLENGNILGRPVQLTLGRNQIEWENANCGIFLYWHGRLIEAYKRVGSMIHNGDKGRGIIGVIEVKNIMDDGCGHVWVHNNKQGFLDCEAYVELERWLGEVVDKYIDEHVDKVELQRSNRYYKPDNDWVQCNKCRKWRMLPPAFDARLLPLDWFCFMKPFSENCEMPEQTVEDGVITVSTKPSRKSNDHTPSERGKPASQGPIRLSGDEKTMGEAPDCQEERLMSKRPRRGCRKRRAWSPVFLKNPNYERSVD</sequence>
<evidence type="ECO:0000256" key="13">
    <source>
        <dbReference type="ARBA" id="ARBA00023242"/>
    </source>
</evidence>
<organism evidence="16 17">
    <name type="scientific">Cuscuta australis</name>
    <dbReference type="NCBI Taxonomy" id="267555"/>
    <lineage>
        <taxon>Eukaryota</taxon>
        <taxon>Viridiplantae</taxon>
        <taxon>Streptophyta</taxon>
        <taxon>Embryophyta</taxon>
        <taxon>Tracheophyta</taxon>
        <taxon>Spermatophyta</taxon>
        <taxon>Magnoliopsida</taxon>
        <taxon>eudicotyledons</taxon>
        <taxon>Gunneridae</taxon>
        <taxon>Pentapetalae</taxon>
        <taxon>asterids</taxon>
        <taxon>lamiids</taxon>
        <taxon>Solanales</taxon>
        <taxon>Convolvulaceae</taxon>
        <taxon>Cuscuteae</taxon>
        <taxon>Cuscuta</taxon>
        <taxon>Cuscuta subgen. Grammica</taxon>
        <taxon>Cuscuta sect. Cleistogrammica</taxon>
    </lineage>
</organism>
<dbReference type="GO" id="GO:0031349">
    <property type="term" value="P:positive regulation of defense response"/>
    <property type="evidence" value="ECO:0007669"/>
    <property type="project" value="UniProtKB-ARBA"/>
</dbReference>
<dbReference type="InterPro" id="IPR045261">
    <property type="entry name" value="MORC_ATPase"/>
</dbReference>
<dbReference type="Pfam" id="PF13589">
    <property type="entry name" value="HATPase_c_3"/>
    <property type="match status" value="1"/>
</dbReference>
<keyword evidence="8" id="KW-0862">Zinc</keyword>
<evidence type="ECO:0000259" key="15">
    <source>
        <dbReference type="PROSITE" id="PS51050"/>
    </source>
</evidence>
<evidence type="ECO:0000256" key="7">
    <source>
        <dbReference type="ARBA" id="ARBA00022771"/>
    </source>
</evidence>
<evidence type="ECO:0000256" key="14">
    <source>
        <dbReference type="SAM" id="MobiDB-lite"/>
    </source>
</evidence>
<keyword evidence="9" id="KW-0156">Chromatin regulator</keyword>
<evidence type="ECO:0000256" key="2">
    <source>
        <dbReference type="ARBA" id="ARBA00007845"/>
    </source>
</evidence>
<dbReference type="Pfam" id="PF17942">
    <property type="entry name" value="Morc6_S5"/>
    <property type="match status" value="1"/>
</dbReference>
<accession>A0A328DQA6</accession>
<dbReference type="GO" id="GO:0004519">
    <property type="term" value="F:endonuclease activity"/>
    <property type="evidence" value="ECO:0007669"/>
    <property type="project" value="UniProtKB-KW"/>
</dbReference>
<keyword evidence="5" id="KW-0378">Hydrolase</keyword>
<evidence type="ECO:0000256" key="10">
    <source>
        <dbReference type="ARBA" id="ARBA00023054"/>
    </source>
</evidence>
<dbReference type="InterPro" id="IPR036890">
    <property type="entry name" value="HATPase_C_sf"/>
</dbReference>
<dbReference type="GO" id="GO:0008270">
    <property type="term" value="F:zinc ion binding"/>
    <property type="evidence" value="ECO:0007669"/>
    <property type="project" value="UniProtKB-KW"/>
</dbReference>
<dbReference type="GO" id="GO:0016887">
    <property type="term" value="F:ATP hydrolysis activity"/>
    <property type="evidence" value="ECO:0007669"/>
    <property type="project" value="InterPro"/>
</dbReference>
<dbReference type="AlphaFoldDB" id="A0A328DQA6"/>
<dbReference type="Gene3D" id="3.30.565.10">
    <property type="entry name" value="Histidine kinase-like ATPase, C-terminal domain"/>
    <property type="match status" value="1"/>
</dbReference>
<keyword evidence="13" id="KW-0539">Nucleus</keyword>
<comment type="similarity">
    <text evidence="2">Belongs to the MORC ATPase protein family.</text>
</comment>
<feature type="compositionally biased region" description="Basic residues" evidence="14">
    <location>
        <begin position="734"/>
        <end position="743"/>
    </location>
</feature>
<evidence type="ECO:0000256" key="8">
    <source>
        <dbReference type="ARBA" id="ARBA00022833"/>
    </source>
</evidence>
<feature type="compositionally biased region" description="Basic and acidic residues" evidence="14">
    <location>
        <begin position="694"/>
        <end position="705"/>
    </location>
</feature>
<dbReference type="PANTHER" id="PTHR23336">
    <property type="entry name" value="ZINC FINGER CW-TYPE COILED-COIL DOMAIN PROTEIN 3"/>
    <property type="match status" value="1"/>
</dbReference>
<dbReference type="InterPro" id="IPR041006">
    <property type="entry name" value="Morc_S5"/>
</dbReference>
<dbReference type="Pfam" id="PF07496">
    <property type="entry name" value="zf-CW"/>
    <property type="match status" value="1"/>
</dbReference>
<dbReference type="EMBL" id="NQVE01000122">
    <property type="protein sequence ID" value="RAL46441.1"/>
    <property type="molecule type" value="Genomic_DNA"/>
</dbReference>
<keyword evidence="11" id="KW-0943">RNA-mediated gene silencing</keyword>
<dbReference type="SUPFAM" id="SSF55874">
    <property type="entry name" value="ATPase domain of HSP90 chaperone/DNA topoisomerase II/histidine kinase"/>
    <property type="match status" value="1"/>
</dbReference>
<keyword evidence="6" id="KW-0227">DNA damage</keyword>
<protein>
    <recommendedName>
        <fullName evidence="15">CW-type domain-containing protein</fullName>
    </recommendedName>
</protein>